<dbReference type="Proteomes" id="UP000270296">
    <property type="component" value="Unassembled WGS sequence"/>
</dbReference>
<sequence>METSLSKQLKRLALPQSSLYKHNRKRVSLLFDSSTAATQDRETIFALGVTGFDELVNIESSFAEFKESLFSDAAMVVERAMLTKERNADLDKTIKRFIMMSIPYFPLRSFHKALEWLIYRFHIHQYNVDIMLRCIISYYDMNIFLRMLQILQIKNTDPAWYWLLPYQKSNAPLDRAELLKQCKNNANFLSIVTELIPECFEAIEQKQHRSLQVVFSFCTSILCGYLDACDDISDAMVAKIMAFVVRGLRSGNTDFAMCSLMVTSELAIKYSLLPTTCEILTDKILTNLTEELAFTALSTVIVLFQTQSFDRIPAKVFKKIVRHDHQSIIIEQVEKLSDMTNVESFVSVFLSNLFENAVDEATAKSFDASRCEFLKECLLEWRLDPDLSEMVFKIMLQKFDLAANNEESKAAFQHIFHSTLSRLAKRYPVTYDMLIVKSAKKHIVSDEVLQEFTAMCGVAGFQEGGSQSDLLLSLCHPTGKVRHLALKKIFGLFRTGYSQVQILNVCCL</sequence>
<keyword evidence="1" id="KW-0539">Nucleus</keyword>
<dbReference type="PANTHER" id="PTHR13457:SF1">
    <property type="entry name" value="HEAT REPEAT-CONTAINING PROTEIN 1"/>
    <property type="match status" value="1"/>
</dbReference>
<feature type="domain" description="U3 small nucleolar RNA-associated protein 10 N-terminal" evidence="2">
    <location>
        <begin position="236"/>
        <end position="353"/>
    </location>
</feature>
<name>A0A183IV90_9BILA</name>
<gene>
    <name evidence="3" type="ORF">SBAD_LOCUS7537</name>
</gene>
<comment type="function">
    <text evidence="1">Involved in nucleolar processing of pre-18S ribosomal RNA.</text>
</comment>
<keyword evidence="1" id="KW-0690">Ribosome biogenesis</keyword>
<proteinExistence type="inferred from homology"/>
<dbReference type="GO" id="GO:0030515">
    <property type="term" value="F:snoRNA binding"/>
    <property type="evidence" value="ECO:0007669"/>
    <property type="project" value="TreeGrafter"/>
</dbReference>
<dbReference type="GO" id="GO:0000462">
    <property type="term" value="P:maturation of SSU-rRNA from tricistronic rRNA transcript (SSU-rRNA, 5.8S rRNA, LSU-rRNA)"/>
    <property type="evidence" value="ECO:0007669"/>
    <property type="project" value="TreeGrafter"/>
</dbReference>
<dbReference type="GO" id="GO:0034455">
    <property type="term" value="C:t-UTP complex"/>
    <property type="evidence" value="ECO:0007669"/>
    <property type="project" value="TreeGrafter"/>
</dbReference>
<dbReference type="AlphaFoldDB" id="A0A183IV90"/>
<protein>
    <recommendedName>
        <fullName evidence="1">HEAT repeat-containing protein 1</fullName>
    </recommendedName>
</protein>
<evidence type="ECO:0000313" key="4">
    <source>
        <dbReference type="Proteomes" id="UP000270296"/>
    </source>
</evidence>
<keyword evidence="1" id="KW-0687">Ribonucleoprotein</keyword>
<keyword evidence="1" id="KW-0698">rRNA processing</keyword>
<dbReference type="GO" id="GO:0045943">
    <property type="term" value="P:positive regulation of transcription by RNA polymerase I"/>
    <property type="evidence" value="ECO:0007669"/>
    <property type="project" value="TreeGrafter"/>
</dbReference>
<dbReference type="InterPro" id="IPR040191">
    <property type="entry name" value="UTP10"/>
</dbReference>
<evidence type="ECO:0000259" key="2">
    <source>
        <dbReference type="Pfam" id="PF12397"/>
    </source>
</evidence>
<dbReference type="PANTHER" id="PTHR13457">
    <property type="entry name" value="BAP28"/>
    <property type="match status" value="1"/>
</dbReference>
<reference evidence="5" key="1">
    <citation type="submission" date="2016-06" db="UniProtKB">
        <authorList>
            <consortium name="WormBaseParasite"/>
        </authorList>
    </citation>
    <scope>IDENTIFICATION</scope>
</reference>
<dbReference type="OrthoDB" id="31183at2759"/>
<keyword evidence="4" id="KW-1185">Reference proteome</keyword>
<dbReference type="EMBL" id="UZAM01010715">
    <property type="protein sequence ID" value="VDP13446.1"/>
    <property type="molecule type" value="Genomic_DNA"/>
</dbReference>
<evidence type="ECO:0000313" key="5">
    <source>
        <dbReference type="WBParaSite" id="SBAD_0000782401-mRNA-1"/>
    </source>
</evidence>
<evidence type="ECO:0000256" key="1">
    <source>
        <dbReference type="RuleBase" id="RU367065"/>
    </source>
</evidence>
<dbReference type="InterPro" id="IPR022125">
    <property type="entry name" value="U3snoRNP10_N"/>
</dbReference>
<dbReference type="WBParaSite" id="SBAD_0000782401-mRNA-1">
    <property type="protein sequence ID" value="SBAD_0000782401-mRNA-1"/>
    <property type="gene ID" value="SBAD_0000782401"/>
</dbReference>
<comment type="subcellular location">
    <subcellularLocation>
        <location evidence="1">Nucleus</location>
        <location evidence="1">Nucleolus</location>
    </subcellularLocation>
</comment>
<dbReference type="Pfam" id="PF12397">
    <property type="entry name" value="U3snoRNP10"/>
    <property type="match status" value="1"/>
</dbReference>
<organism evidence="5">
    <name type="scientific">Soboliphyme baturini</name>
    <dbReference type="NCBI Taxonomy" id="241478"/>
    <lineage>
        <taxon>Eukaryota</taxon>
        <taxon>Metazoa</taxon>
        <taxon>Ecdysozoa</taxon>
        <taxon>Nematoda</taxon>
        <taxon>Enoplea</taxon>
        <taxon>Dorylaimia</taxon>
        <taxon>Dioctophymatida</taxon>
        <taxon>Dioctophymatoidea</taxon>
        <taxon>Soboliphymatidae</taxon>
        <taxon>Soboliphyme</taxon>
    </lineage>
</organism>
<dbReference type="GO" id="GO:0030686">
    <property type="term" value="C:90S preribosome"/>
    <property type="evidence" value="ECO:0007669"/>
    <property type="project" value="TreeGrafter"/>
</dbReference>
<comment type="similarity">
    <text evidence="1">Belongs to the HEATR1/UTP10 family.</text>
</comment>
<dbReference type="GO" id="GO:0032040">
    <property type="term" value="C:small-subunit processome"/>
    <property type="evidence" value="ECO:0007669"/>
    <property type="project" value="TreeGrafter"/>
</dbReference>
<reference evidence="3 4" key="2">
    <citation type="submission" date="2018-11" db="EMBL/GenBank/DDBJ databases">
        <authorList>
            <consortium name="Pathogen Informatics"/>
        </authorList>
    </citation>
    <scope>NUCLEOTIDE SEQUENCE [LARGE SCALE GENOMIC DNA]</scope>
</reference>
<evidence type="ECO:0000313" key="3">
    <source>
        <dbReference type="EMBL" id="VDP13446.1"/>
    </source>
</evidence>
<accession>A0A183IV90</accession>